<accession>A0A411E7P3</accession>
<dbReference type="Pfam" id="PF08547">
    <property type="entry name" value="CIA30"/>
    <property type="match status" value="1"/>
</dbReference>
<dbReference type="KEGG" id="mur:EQY75_03840"/>
<dbReference type="PANTHER" id="PTHR13194:SF19">
    <property type="entry name" value="NAD(P)-BINDING ROSSMANN-FOLD SUPERFAMILY PROTEIN"/>
    <property type="match status" value="1"/>
</dbReference>
<evidence type="ECO:0000313" key="3">
    <source>
        <dbReference type="EMBL" id="QBA63745.1"/>
    </source>
</evidence>
<dbReference type="EMBL" id="CP035544">
    <property type="protein sequence ID" value="QBA63745.1"/>
    <property type="molecule type" value="Genomic_DNA"/>
</dbReference>
<evidence type="ECO:0000256" key="1">
    <source>
        <dbReference type="ARBA" id="ARBA00007884"/>
    </source>
</evidence>
<sequence>MGQASFTLFQFSDSSDISKWQVVNDGVMGGLSKGRISLNEEGKGVFQGFVSLENNGGFSLVQYSFKPKAVSDFTSLEIKLKGDGKKYQIRVKSSSSQYYNYAYTFETTGKWQTLSIPFKAFIPQFRGRQLNMPPYPGQEMGEVAILIGNKKAEEFRIELDHILLK</sequence>
<dbReference type="InterPro" id="IPR008979">
    <property type="entry name" value="Galactose-bd-like_sf"/>
</dbReference>
<gene>
    <name evidence="3" type="ORF">EQY75_03840</name>
</gene>
<dbReference type="AlphaFoldDB" id="A0A411E7P3"/>
<name>A0A411E7P3_9FLAO</name>
<organism evidence="3 4">
    <name type="scientific">Muriicola soli</name>
    <dbReference type="NCBI Taxonomy" id="2507538"/>
    <lineage>
        <taxon>Bacteria</taxon>
        <taxon>Pseudomonadati</taxon>
        <taxon>Bacteroidota</taxon>
        <taxon>Flavobacteriia</taxon>
        <taxon>Flavobacteriales</taxon>
        <taxon>Flavobacteriaceae</taxon>
        <taxon>Muriicola</taxon>
    </lineage>
</organism>
<dbReference type="InterPro" id="IPR013857">
    <property type="entry name" value="NADH-UbQ_OxRdtase-assoc_prot30"/>
</dbReference>
<dbReference type="OrthoDB" id="442188at2"/>
<feature type="domain" description="NADH:ubiquinone oxidoreductase intermediate-associated protein 30" evidence="2">
    <location>
        <begin position="9"/>
        <end position="159"/>
    </location>
</feature>
<evidence type="ECO:0000313" key="4">
    <source>
        <dbReference type="Proteomes" id="UP000290889"/>
    </source>
</evidence>
<dbReference type="SUPFAM" id="SSF49785">
    <property type="entry name" value="Galactose-binding domain-like"/>
    <property type="match status" value="1"/>
</dbReference>
<dbReference type="Gene3D" id="2.60.120.430">
    <property type="entry name" value="Galactose-binding lectin"/>
    <property type="match status" value="1"/>
</dbReference>
<dbReference type="Proteomes" id="UP000290889">
    <property type="component" value="Chromosome"/>
</dbReference>
<dbReference type="RefSeq" id="WP_129603026.1">
    <property type="nucleotide sequence ID" value="NZ_CP035544.1"/>
</dbReference>
<evidence type="ECO:0000259" key="2">
    <source>
        <dbReference type="Pfam" id="PF08547"/>
    </source>
</evidence>
<keyword evidence="4" id="KW-1185">Reference proteome</keyword>
<protein>
    <submittedName>
        <fullName evidence="3">CIA30 family protein</fullName>
    </submittedName>
</protein>
<dbReference type="InterPro" id="IPR039131">
    <property type="entry name" value="NDUFAF1"/>
</dbReference>
<proteinExistence type="inferred from homology"/>
<reference evidence="3 4" key="1">
    <citation type="submission" date="2019-01" db="EMBL/GenBank/DDBJ databases">
        <title>Muriicola soli sp. nov., isolated from soil.</title>
        <authorList>
            <person name="Kang H.J."/>
            <person name="Kim S.B."/>
        </authorList>
    </citation>
    <scope>NUCLEOTIDE SEQUENCE [LARGE SCALE GENOMIC DNA]</scope>
    <source>
        <strain evidence="3 4">MMS17-SY002</strain>
    </source>
</reference>
<comment type="similarity">
    <text evidence="1">Belongs to the CIA30 family.</text>
</comment>
<dbReference type="PANTHER" id="PTHR13194">
    <property type="entry name" value="COMPLEX I INTERMEDIATE-ASSOCIATED PROTEIN 30"/>
    <property type="match status" value="1"/>
</dbReference>